<evidence type="ECO:0000256" key="1">
    <source>
        <dbReference type="SAM" id="MobiDB-lite"/>
    </source>
</evidence>
<evidence type="ECO:0000313" key="3">
    <source>
        <dbReference type="Proteomes" id="UP000784294"/>
    </source>
</evidence>
<keyword evidence="3" id="KW-1185">Reference proteome</keyword>
<accession>A0A3S5BAN3</accession>
<evidence type="ECO:0000313" key="2">
    <source>
        <dbReference type="EMBL" id="VEL38754.1"/>
    </source>
</evidence>
<dbReference type="AlphaFoldDB" id="A0A3S5BAN3"/>
<reference evidence="2" key="1">
    <citation type="submission" date="2018-11" db="EMBL/GenBank/DDBJ databases">
        <authorList>
            <consortium name="Pathogen Informatics"/>
        </authorList>
    </citation>
    <scope>NUCLEOTIDE SEQUENCE</scope>
</reference>
<feature type="region of interest" description="Disordered" evidence="1">
    <location>
        <begin position="1"/>
        <end position="58"/>
    </location>
</feature>
<sequence length="58" mass="6614">MLGSRSSDQTLIRQQEEDRLTSLARSVRKEEGSNKSRGEPNPKPQLALTKVSKVYERK</sequence>
<comment type="caution">
    <text evidence="2">The sequence shown here is derived from an EMBL/GenBank/DDBJ whole genome shotgun (WGS) entry which is preliminary data.</text>
</comment>
<feature type="compositionally biased region" description="Basic and acidic residues" evidence="1">
    <location>
        <begin position="27"/>
        <end position="40"/>
    </location>
</feature>
<feature type="compositionally biased region" description="Polar residues" evidence="1">
    <location>
        <begin position="1"/>
        <end position="13"/>
    </location>
</feature>
<name>A0A3S5BAN3_9PLAT</name>
<proteinExistence type="predicted"/>
<protein>
    <submittedName>
        <fullName evidence="2">Uncharacterized protein</fullName>
    </submittedName>
</protein>
<organism evidence="2 3">
    <name type="scientific">Protopolystoma xenopodis</name>
    <dbReference type="NCBI Taxonomy" id="117903"/>
    <lineage>
        <taxon>Eukaryota</taxon>
        <taxon>Metazoa</taxon>
        <taxon>Spiralia</taxon>
        <taxon>Lophotrochozoa</taxon>
        <taxon>Platyhelminthes</taxon>
        <taxon>Monogenea</taxon>
        <taxon>Polyopisthocotylea</taxon>
        <taxon>Polystomatidea</taxon>
        <taxon>Polystomatidae</taxon>
        <taxon>Protopolystoma</taxon>
    </lineage>
</organism>
<dbReference type="Proteomes" id="UP000784294">
    <property type="component" value="Unassembled WGS sequence"/>
</dbReference>
<gene>
    <name evidence="2" type="ORF">PXEA_LOCUS32194</name>
</gene>
<dbReference type="EMBL" id="CAAALY010258896">
    <property type="protein sequence ID" value="VEL38754.1"/>
    <property type="molecule type" value="Genomic_DNA"/>
</dbReference>